<feature type="coiled-coil region" evidence="1">
    <location>
        <begin position="193"/>
        <end position="246"/>
    </location>
</feature>
<dbReference type="AlphaFoldDB" id="A0A645BBT1"/>
<gene>
    <name evidence="2" type="ORF">SDC9_109660</name>
</gene>
<dbReference type="EMBL" id="VSSQ01019043">
    <property type="protein sequence ID" value="MPM62782.1"/>
    <property type="molecule type" value="Genomic_DNA"/>
</dbReference>
<keyword evidence="1" id="KW-0175">Coiled coil</keyword>
<protein>
    <submittedName>
        <fullName evidence="2">Uncharacterized protein</fullName>
    </submittedName>
</protein>
<evidence type="ECO:0000256" key="1">
    <source>
        <dbReference type="SAM" id="Coils"/>
    </source>
</evidence>
<organism evidence="2">
    <name type="scientific">bioreactor metagenome</name>
    <dbReference type="NCBI Taxonomy" id="1076179"/>
    <lineage>
        <taxon>unclassified sequences</taxon>
        <taxon>metagenomes</taxon>
        <taxon>ecological metagenomes</taxon>
    </lineage>
</organism>
<accession>A0A645BBT1</accession>
<reference evidence="2" key="1">
    <citation type="submission" date="2019-08" db="EMBL/GenBank/DDBJ databases">
        <authorList>
            <person name="Kucharzyk K."/>
            <person name="Murdoch R.W."/>
            <person name="Higgins S."/>
            <person name="Loffler F."/>
        </authorList>
    </citation>
    <scope>NUCLEOTIDE SEQUENCE</scope>
</reference>
<evidence type="ECO:0000313" key="2">
    <source>
        <dbReference type="EMBL" id="MPM62782.1"/>
    </source>
</evidence>
<sequence>MVAAGSEAGQGAEAMIPVERAMENPLKTQTITLTCGKLTTGVTVKPWTGIFMLRNLKQPESYFQAAFRVQSPWTAGKEIIKEECYVFDFAPNRTLRQLSEYSCRLNTKEKNPETKVGEFIKFLPVLSYEGNMLRQIDAGEILDIAMSGTSATLLARRWESALLVNVTNDVLARLLANPKALAALMSMEGFRNLNSEIETIINKSEEVKKAKKEGLDGKSKNEKKKLNEAEKEYKSKRIEIQEKLIKFSTRIPIFMYLTDYREVTLQDVITKLEPGLFKKVTGLYVKDFELLKSIGLFNEDIWNDAIFKFRRYEEASLEYTGINKHAGEPVGGWSTVLTPDDYQALYAHQADYEPVRSETKPLPSTKAFKRQEQQHLKPVTKNSDIPEIRTPLKPKVVLTKKTPSTNTSTTRKMEKIGASLAAETPLVAELRIGDRVEVDLYGVCVVNRFGKGCVYLKTNRNKEVVFKYPESLAIGSIKKL</sequence>
<proteinExistence type="predicted"/>
<comment type="caution">
    <text evidence="2">The sequence shown here is derived from an EMBL/GenBank/DDBJ whole genome shotgun (WGS) entry which is preliminary data.</text>
</comment>
<name>A0A645BBT1_9ZZZZ</name>